<proteinExistence type="inferred from homology"/>
<accession>A0ABP7FBU5</accession>
<dbReference type="InterPro" id="IPR016305">
    <property type="entry name" value="Mannose-6-P_Isomerase"/>
</dbReference>
<dbReference type="NCBIfam" id="TIGR00218">
    <property type="entry name" value="manA"/>
    <property type="match status" value="1"/>
</dbReference>
<dbReference type="InterPro" id="IPR046457">
    <property type="entry name" value="PMI_typeI_cat"/>
</dbReference>
<dbReference type="EC" id="5.3.1.8" evidence="4"/>
<sequence length="423" mass="43642">MFVAITNTPRDYAWGSPTAIAELLGSRPSGGPEAELWLGAHPGSPARIVGAEDAAPDLSPSLPATAATGGARDLAEWIAADPEAALGGHPRLPFLLKVLAAAGPLSLQAHPDAARAAAGFARENALGIPLDAPNRNYRDAYPKPEIIVALSERFVALCGFRPIEEAWAVFMALGLDELAPQLDSLPDLFARLLSGGPDVDALVARVTAAAGVTAAGADLVGRTNLKEIHPQSDLSGAELGDSDRNSVVFGALETVRTLAHWFPGDTGILSALLLNRVTLARGEALFLPAGNIHAYLSGLGIELMTASDNVLRGGLTPKHVDVDELLAVLDFTPQPVPYLEPERTEGLSVYRPDGAGFVLAHVTADARLPLTGPAIAVCTGGGFAIDGETTSGAIVRGQVLYVTSDEGALAFAGAGDLFVATTA</sequence>
<gene>
    <name evidence="9" type="primary">manA</name>
    <name evidence="9" type="ORF">GCM10022239_09580</name>
</gene>
<dbReference type="PIRSF" id="PIRSF001480">
    <property type="entry name" value="Mannose-6-phosphate_isomerase"/>
    <property type="match status" value="1"/>
</dbReference>
<evidence type="ECO:0000256" key="2">
    <source>
        <dbReference type="ARBA" id="ARBA00001947"/>
    </source>
</evidence>
<comment type="catalytic activity">
    <reaction evidence="1">
        <text>D-mannose 6-phosphate = D-fructose 6-phosphate</text>
        <dbReference type="Rhea" id="RHEA:12356"/>
        <dbReference type="ChEBI" id="CHEBI:58735"/>
        <dbReference type="ChEBI" id="CHEBI:61527"/>
        <dbReference type="EC" id="5.3.1.8"/>
    </reaction>
</comment>
<comment type="cofactor">
    <cofactor evidence="2">
        <name>Zn(2+)</name>
        <dbReference type="ChEBI" id="CHEBI:29105"/>
    </cofactor>
</comment>
<dbReference type="PANTHER" id="PTHR10309:SF0">
    <property type="entry name" value="MANNOSE-6-PHOSPHATE ISOMERASE"/>
    <property type="match status" value="1"/>
</dbReference>
<dbReference type="EMBL" id="BAABAE010000002">
    <property type="protein sequence ID" value="GAA3735634.1"/>
    <property type="molecule type" value="Genomic_DNA"/>
</dbReference>
<dbReference type="SUPFAM" id="SSF51182">
    <property type="entry name" value="RmlC-like cupins"/>
    <property type="match status" value="1"/>
</dbReference>
<dbReference type="Gene3D" id="1.10.441.10">
    <property type="entry name" value="Phosphomannose Isomerase, domain 2"/>
    <property type="match status" value="1"/>
</dbReference>
<evidence type="ECO:0000256" key="4">
    <source>
        <dbReference type="ARBA" id="ARBA00011956"/>
    </source>
</evidence>
<comment type="similarity">
    <text evidence="3">Belongs to the mannose-6-phosphate isomerase type 1 family.</text>
</comment>
<dbReference type="Gene3D" id="2.60.120.10">
    <property type="entry name" value="Jelly Rolls"/>
    <property type="match status" value="2"/>
</dbReference>
<dbReference type="Proteomes" id="UP001501004">
    <property type="component" value="Unassembled WGS sequence"/>
</dbReference>
<dbReference type="InterPro" id="IPR001250">
    <property type="entry name" value="Man6P_Isoase-1"/>
</dbReference>
<keyword evidence="6" id="KW-0862">Zinc</keyword>
<dbReference type="GO" id="GO:0016853">
    <property type="term" value="F:isomerase activity"/>
    <property type="evidence" value="ECO:0007669"/>
    <property type="project" value="UniProtKB-KW"/>
</dbReference>
<dbReference type="PRINTS" id="PR00714">
    <property type="entry name" value="MAN6PISMRASE"/>
</dbReference>
<feature type="domain" description="Phosphomannose isomerase type I catalytic" evidence="8">
    <location>
        <begin position="5"/>
        <end position="162"/>
    </location>
</feature>
<dbReference type="InterPro" id="IPR014710">
    <property type="entry name" value="RmlC-like_jellyroll"/>
</dbReference>
<dbReference type="Pfam" id="PF20511">
    <property type="entry name" value="PMI_typeI_cat"/>
    <property type="match status" value="1"/>
</dbReference>
<dbReference type="RefSeq" id="WP_344754253.1">
    <property type="nucleotide sequence ID" value="NZ_BAABAE010000002.1"/>
</dbReference>
<keyword evidence="7 9" id="KW-0413">Isomerase</keyword>
<keyword evidence="10" id="KW-1185">Reference proteome</keyword>
<protein>
    <recommendedName>
        <fullName evidence="4">mannose-6-phosphate isomerase</fullName>
        <ecNumber evidence="4">5.3.1.8</ecNumber>
    </recommendedName>
</protein>
<evidence type="ECO:0000256" key="5">
    <source>
        <dbReference type="ARBA" id="ARBA00022723"/>
    </source>
</evidence>
<evidence type="ECO:0000256" key="3">
    <source>
        <dbReference type="ARBA" id="ARBA00010772"/>
    </source>
</evidence>
<evidence type="ECO:0000256" key="6">
    <source>
        <dbReference type="ARBA" id="ARBA00022833"/>
    </source>
</evidence>
<evidence type="ECO:0000256" key="1">
    <source>
        <dbReference type="ARBA" id="ARBA00000757"/>
    </source>
</evidence>
<reference evidence="10" key="1">
    <citation type="journal article" date="2019" name="Int. J. Syst. Evol. Microbiol.">
        <title>The Global Catalogue of Microorganisms (GCM) 10K type strain sequencing project: providing services to taxonomists for standard genome sequencing and annotation.</title>
        <authorList>
            <consortium name="The Broad Institute Genomics Platform"/>
            <consortium name="The Broad Institute Genome Sequencing Center for Infectious Disease"/>
            <person name="Wu L."/>
            <person name="Ma J."/>
        </authorList>
    </citation>
    <scope>NUCLEOTIDE SEQUENCE [LARGE SCALE GENOMIC DNA]</scope>
    <source>
        <strain evidence="10">JCM 16949</strain>
    </source>
</reference>
<evidence type="ECO:0000259" key="8">
    <source>
        <dbReference type="Pfam" id="PF20511"/>
    </source>
</evidence>
<comment type="caution">
    <text evidence="9">The sequence shown here is derived from an EMBL/GenBank/DDBJ whole genome shotgun (WGS) entry which is preliminary data.</text>
</comment>
<evidence type="ECO:0000313" key="10">
    <source>
        <dbReference type="Proteomes" id="UP001501004"/>
    </source>
</evidence>
<organism evidence="9 10">
    <name type="scientific">Leifsonella bigeumensis</name>
    <dbReference type="NCBI Taxonomy" id="433643"/>
    <lineage>
        <taxon>Bacteria</taxon>
        <taxon>Bacillati</taxon>
        <taxon>Actinomycetota</taxon>
        <taxon>Actinomycetes</taxon>
        <taxon>Micrococcales</taxon>
        <taxon>Microbacteriaceae</taxon>
        <taxon>Leifsonella</taxon>
    </lineage>
</organism>
<dbReference type="CDD" id="cd07011">
    <property type="entry name" value="cupin_PMI_type_I_N"/>
    <property type="match status" value="1"/>
</dbReference>
<keyword evidence="5" id="KW-0479">Metal-binding</keyword>
<dbReference type="PANTHER" id="PTHR10309">
    <property type="entry name" value="MANNOSE-6-PHOSPHATE ISOMERASE"/>
    <property type="match status" value="1"/>
</dbReference>
<evidence type="ECO:0000256" key="7">
    <source>
        <dbReference type="ARBA" id="ARBA00023235"/>
    </source>
</evidence>
<name>A0ABP7FBU5_9MICO</name>
<dbReference type="InterPro" id="IPR011051">
    <property type="entry name" value="RmlC_Cupin_sf"/>
</dbReference>
<evidence type="ECO:0000313" key="9">
    <source>
        <dbReference type="EMBL" id="GAA3735634.1"/>
    </source>
</evidence>